<dbReference type="GO" id="GO:0003723">
    <property type="term" value="F:RNA binding"/>
    <property type="evidence" value="ECO:0007669"/>
    <property type="project" value="InterPro"/>
</dbReference>
<evidence type="ECO:0000256" key="2">
    <source>
        <dbReference type="ARBA" id="ARBA00022679"/>
    </source>
</evidence>
<dbReference type="AlphaFoldDB" id="A0A9X3FNE2"/>
<dbReference type="InterPro" id="IPR015947">
    <property type="entry name" value="PUA-like_sf"/>
</dbReference>
<dbReference type="InterPro" id="IPR029063">
    <property type="entry name" value="SAM-dependent_MTases_sf"/>
</dbReference>
<dbReference type="GO" id="GO:0008168">
    <property type="term" value="F:methyltransferase activity"/>
    <property type="evidence" value="ECO:0007669"/>
    <property type="project" value="UniProtKB-KW"/>
</dbReference>
<dbReference type="Gene3D" id="2.30.130.10">
    <property type="entry name" value="PUA domain"/>
    <property type="match status" value="1"/>
</dbReference>
<gene>
    <name evidence="6" type="ORF">OW157_04145</name>
</gene>
<feature type="domain" description="S-adenosylmethionine-dependent methyltransferase" evidence="4">
    <location>
        <begin position="165"/>
        <end position="373"/>
    </location>
</feature>
<keyword evidence="2" id="KW-0808">Transferase</keyword>
<dbReference type="Pfam" id="PF17785">
    <property type="entry name" value="PUA_3"/>
    <property type="match status" value="1"/>
</dbReference>
<keyword evidence="1 6" id="KW-0489">Methyltransferase</keyword>
<evidence type="ECO:0000256" key="1">
    <source>
        <dbReference type="ARBA" id="ARBA00022603"/>
    </source>
</evidence>
<dbReference type="InterPro" id="IPR019614">
    <property type="entry name" value="SAM-dep_methyl-trfase"/>
</dbReference>
<dbReference type="InterPro" id="IPR036974">
    <property type="entry name" value="PUA_sf"/>
</dbReference>
<dbReference type="SUPFAM" id="SSF88697">
    <property type="entry name" value="PUA domain-like"/>
    <property type="match status" value="1"/>
</dbReference>
<evidence type="ECO:0000313" key="7">
    <source>
        <dbReference type="Proteomes" id="UP001146670"/>
    </source>
</evidence>
<name>A0A9X3FNE2_9LACT</name>
<dbReference type="SUPFAM" id="SSF53335">
    <property type="entry name" value="S-adenosyl-L-methionine-dependent methyltransferases"/>
    <property type="match status" value="1"/>
</dbReference>
<dbReference type="CDD" id="cd02440">
    <property type="entry name" value="AdoMet_MTases"/>
    <property type="match status" value="1"/>
</dbReference>
<dbReference type="PANTHER" id="PTHR43042:SF3">
    <property type="entry name" value="RIBOSOMAL RNA LARGE SUBUNIT METHYLTRANSFERASE YWBD-RELATED"/>
    <property type="match status" value="1"/>
</dbReference>
<evidence type="ECO:0000259" key="5">
    <source>
        <dbReference type="Pfam" id="PF17785"/>
    </source>
</evidence>
<evidence type="ECO:0000259" key="4">
    <source>
        <dbReference type="Pfam" id="PF10672"/>
    </source>
</evidence>
<proteinExistence type="predicted"/>
<evidence type="ECO:0000256" key="3">
    <source>
        <dbReference type="ARBA" id="ARBA00022691"/>
    </source>
</evidence>
<comment type="caution">
    <text evidence="6">The sequence shown here is derived from an EMBL/GenBank/DDBJ whole genome shotgun (WGS) entry which is preliminary data.</text>
</comment>
<dbReference type="CDD" id="cd11572">
    <property type="entry name" value="RlmI_M_like"/>
    <property type="match status" value="1"/>
</dbReference>
<dbReference type="Gene3D" id="3.30.750.80">
    <property type="entry name" value="RNA methyltransferase domain (HRMD) like"/>
    <property type="match status" value="1"/>
</dbReference>
<keyword evidence="3" id="KW-0949">S-adenosyl-L-methionine</keyword>
<dbReference type="GO" id="GO:0032259">
    <property type="term" value="P:methylation"/>
    <property type="evidence" value="ECO:0007669"/>
    <property type="project" value="UniProtKB-KW"/>
</dbReference>
<organism evidence="6 7">
    <name type="scientific">Aerococcus kribbianus</name>
    <dbReference type="NCBI Taxonomy" id="2999064"/>
    <lineage>
        <taxon>Bacteria</taxon>
        <taxon>Bacillati</taxon>
        <taxon>Bacillota</taxon>
        <taxon>Bacilli</taxon>
        <taxon>Lactobacillales</taxon>
        <taxon>Aerococcaceae</taxon>
        <taxon>Aerococcus</taxon>
    </lineage>
</organism>
<sequence length="392" mass="44192">MQKLKVKQTAQKAYDQGLKLVKEADFAHDITFEEGEIVELVDEKGHFLHQAYLARQNKGIGWIVDEAFAHVRPDTFFTKIFTKAKEKRQVLFADQLTTAFRIYNGEGDGMGGFTIDYYDNYALIQWYSLGIYTYQEAIVHALLTTYPDCQGIVGKNRFKASDLPKSEVLWGQIPETVSVMENGVAYHCHLDDGWMTGIFLDQRDVRQYIQWELAPGRDLLNLFSYAGAFSVAAAMGGALSTTSVDLAKRTDELVEEQFAANGIPMDNHKIFIMDVFDFYDYAIKKGLTYDVIVIDPPSFARNKKQTFKASRDYDKLVAKALMILNEGGQLICSTNAANLSSHAFEKLIQKGAQKAGQSLELVQEFHLPVDFPVPPANPESDYLKVKSYHVLS</sequence>
<dbReference type="RefSeq" id="WP_268752074.1">
    <property type="nucleotide sequence ID" value="NZ_JAPRFQ010000001.1"/>
</dbReference>
<evidence type="ECO:0000313" key="6">
    <source>
        <dbReference type="EMBL" id="MCZ0725762.1"/>
    </source>
</evidence>
<reference evidence="6" key="1">
    <citation type="submission" date="2022-12" db="EMBL/GenBank/DDBJ databases">
        <title>Description and comparative metabolic analysis of Aerococcus sp. nov., isolated from the feces of a pig.</title>
        <authorList>
            <person name="Chang Y.-H."/>
        </authorList>
    </citation>
    <scope>NUCLEOTIDE SEQUENCE</scope>
    <source>
        <strain evidence="6">YH-aer222</strain>
    </source>
</reference>
<keyword evidence="7" id="KW-1185">Reference proteome</keyword>
<dbReference type="Proteomes" id="UP001146670">
    <property type="component" value="Unassembled WGS sequence"/>
</dbReference>
<protein>
    <submittedName>
        <fullName evidence="6">Class I SAM-dependent rRNA methyltransferase</fullName>
    </submittedName>
</protein>
<dbReference type="Gene3D" id="3.40.50.150">
    <property type="entry name" value="Vaccinia Virus protein VP39"/>
    <property type="match status" value="1"/>
</dbReference>
<dbReference type="InterPro" id="IPR041532">
    <property type="entry name" value="RlmI-like_PUA"/>
</dbReference>
<accession>A0A9X3FNE2</accession>
<feature type="domain" description="RlmI-like PUA" evidence="5">
    <location>
        <begin position="4"/>
        <end position="64"/>
    </location>
</feature>
<dbReference type="EMBL" id="JAPRFR010000001">
    <property type="protein sequence ID" value="MCZ0725762.1"/>
    <property type="molecule type" value="Genomic_DNA"/>
</dbReference>
<dbReference type="PANTHER" id="PTHR43042">
    <property type="entry name" value="SAM-DEPENDENT METHYLTRANSFERASE"/>
    <property type="match status" value="1"/>
</dbReference>
<dbReference type="Pfam" id="PF10672">
    <property type="entry name" value="Methyltrans_SAM"/>
    <property type="match status" value="1"/>
</dbReference>